<evidence type="ECO:0000256" key="2">
    <source>
        <dbReference type="SAM" id="Phobius"/>
    </source>
</evidence>
<feature type="transmembrane region" description="Helical" evidence="2">
    <location>
        <begin position="123"/>
        <end position="144"/>
    </location>
</feature>
<comment type="caution">
    <text evidence="3">The sequence shown here is derived from an EMBL/GenBank/DDBJ whole genome shotgun (WGS) entry which is preliminary data.</text>
</comment>
<accession>A0A8H3J5X7</accession>
<keyword evidence="2" id="KW-0472">Membrane</keyword>
<name>A0A8H3J5X7_9LECA</name>
<reference evidence="3" key="1">
    <citation type="submission" date="2021-03" db="EMBL/GenBank/DDBJ databases">
        <authorList>
            <person name="Tagirdzhanova G."/>
        </authorList>
    </citation>
    <scope>NUCLEOTIDE SEQUENCE</scope>
</reference>
<sequence length="224" mass="24190">MALRYFGTFTNVTGAVNTDNGAAIHPVYVDNQYMFCCLYGDRPGNNTCFESTKGSISPFAVEAGLVIYNRTSGSTTPINDTSTETTTTTVTITATVAASEFASVSTHPSVCNTSTSSSRKGEAIGAAMGGLLGLVIIIALCLLWRQRWQKQSSRKDVQILQEEKYTESMNTSNEAPTEAEHRTPHQDESWNSHQLEGQGYVTYCSAGEVDGAPVYEMADKVGRA</sequence>
<keyword evidence="4" id="KW-1185">Reference proteome</keyword>
<protein>
    <submittedName>
        <fullName evidence="3">Uncharacterized protein</fullName>
    </submittedName>
</protein>
<feature type="region of interest" description="Disordered" evidence="1">
    <location>
        <begin position="165"/>
        <end position="191"/>
    </location>
</feature>
<keyword evidence="2" id="KW-1133">Transmembrane helix</keyword>
<proteinExistence type="predicted"/>
<feature type="compositionally biased region" description="Basic and acidic residues" evidence="1">
    <location>
        <begin position="178"/>
        <end position="190"/>
    </location>
</feature>
<gene>
    <name evidence="3" type="ORF">IMSHALPRED_002501</name>
</gene>
<dbReference type="Proteomes" id="UP000664534">
    <property type="component" value="Unassembled WGS sequence"/>
</dbReference>
<evidence type="ECO:0000313" key="4">
    <source>
        <dbReference type="Proteomes" id="UP000664534"/>
    </source>
</evidence>
<keyword evidence="2" id="KW-0812">Transmembrane</keyword>
<evidence type="ECO:0000313" key="3">
    <source>
        <dbReference type="EMBL" id="CAF9941274.1"/>
    </source>
</evidence>
<organism evidence="3 4">
    <name type="scientific">Imshaugia aleurites</name>
    <dbReference type="NCBI Taxonomy" id="172621"/>
    <lineage>
        <taxon>Eukaryota</taxon>
        <taxon>Fungi</taxon>
        <taxon>Dikarya</taxon>
        <taxon>Ascomycota</taxon>
        <taxon>Pezizomycotina</taxon>
        <taxon>Lecanoromycetes</taxon>
        <taxon>OSLEUM clade</taxon>
        <taxon>Lecanoromycetidae</taxon>
        <taxon>Lecanorales</taxon>
        <taxon>Lecanorineae</taxon>
        <taxon>Parmeliaceae</taxon>
        <taxon>Imshaugia</taxon>
    </lineage>
</organism>
<dbReference type="EMBL" id="CAJPDT010000144">
    <property type="protein sequence ID" value="CAF9941274.1"/>
    <property type="molecule type" value="Genomic_DNA"/>
</dbReference>
<dbReference type="AlphaFoldDB" id="A0A8H3J5X7"/>
<evidence type="ECO:0000256" key="1">
    <source>
        <dbReference type="SAM" id="MobiDB-lite"/>
    </source>
</evidence>